<reference evidence="1 2" key="1">
    <citation type="journal article" date="2022" name="Plant J.">
        <title>Chromosome-level genome of Camellia lanceoleosa provides a valuable resource for understanding genome evolution and self-incompatibility.</title>
        <authorList>
            <person name="Gong W."/>
            <person name="Xiao S."/>
            <person name="Wang L."/>
            <person name="Liao Z."/>
            <person name="Chang Y."/>
            <person name="Mo W."/>
            <person name="Hu G."/>
            <person name="Li W."/>
            <person name="Zhao G."/>
            <person name="Zhu H."/>
            <person name="Hu X."/>
            <person name="Ji K."/>
            <person name="Xiang X."/>
            <person name="Song Q."/>
            <person name="Yuan D."/>
            <person name="Jin S."/>
            <person name="Zhang L."/>
        </authorList>
    </citation>
    <scope>NUCLEOTIDE SEQUENCE [LARGE SCALE GENOMIC DNA]</scope>
    <source>
        <strain evidence="1">SQ_2022a</strain>
    </source>
</reference>
<organism evidence="1 2">
    <name type="scientific">Camellia lanceoleosa</name>
    <dbReference type="NCBI Taxonomy" id="1840588"/>
    <lineage>
        <taxon>Eukaryota</taxon>
        <taxon>Viridiplantae</taxon>
        <taxon>Streptophyta</taxon>
        <taxon>Embryophyta</taxon>
        <taxon>Tracheophyta</taxon>
        <taxon>Spermatophyta</taxon>
        <taxon>Magnoliopsida</taxon>
        <taxon>eudicotyledons</taxon>
        <taxon>Gunneridae</taxon>
        <taxon>Pentapetalae</taxon>
        <taxon>asterids</taxon>
        <taxon>Ericales</taxon>
        <taxon>Theaceae</taxon>
        <taxon>Camellia</taxon>
    </lineage>
</organism>
<gene>
    <name evidence="1" type="ORF">LOK49_LG07G03370</name>
</gene>
<comment type="caution">
    <text evidence="1">The sequence shown here is derived from an EMBL/GenBank/DDBJ whole genome shotgun (WGS) entry which is preliminary data.</text>
</comment>
<dbReference type="EMBL" id="CM045764">
    <property type="protein sequence ID" value="KAI8009023.1"/>
    <property type="molecule type" value="Genomic_DNA"/>
</dbReference>
<evidence type="ECO:0000313" key="2">
    <source>
        <dbReference type="Proteomes" id="UP001060215"/>
    </source>
</evidence>
<dbReference type="Proteomes" id="UP001060215">
    <property type="component" value="Chromosome 7"/>
</dbReference>
<sequence>MVAWQVDAEGGDGVCVMSEGLCWGWCSSVDSRIVAVLAAALDCNGSVCAVAYYWFLRMDRREVSPRDDSAADMG</sequence>
<protein>
    <submittedName>
        <fullName evidence="1">Uncharacterized protein</fullName>
    </submittedName>
</protein>
<evidence type="ECO:0000313" key="1">
    <source>
        <dbReference type="EMBL" id="KAI8009023.1"/>
    </source>
</evidence>
<proteinExistence type="predicted"/>
<accession>A0ACC0H845</accession>
<name>A0ACC0H845_9ERIC</name>
<keyword evidence="2" id="KW-1185">Reference proteome</keyword>